<dbReference type="CDD" id="cd15761">
    <property type="entry name" value="FYVE1_Vac1p_like"/>
    <property type="match status" value="1"/>
</dbReference>
<dbReference type="InterPro" id="IPR000306">
    <property type="entry name" value="Znf_FYVE"/>
</dbReference>
<dbReference type="SUPFAM" id="SSF140125">
    <property type="entry name" value="Rabenosyn-5 Rab-binding domain-like"/>
    <property type="match status" value="1"/>
</dbReference>
<dbReference type="RefSeq" id="XP_007875127.1">
    <property type="nucleotide sequence ID" value="XM_007876936.1"/>
</dbReference>
<accession>M7P406</accession>
<sequence length="524" mass="61997">MIRSKYQGVLYCPVCNKLSKDLYELNVHLDENHFDVTEKQKETVKSWFKKKVDEAKQLASIVVTQHYLHKEEFELNENQVETEVTKEHWQIEENVSCFFESCCKSLISKGERINCRKCGKLFCNAHTTYQIKLSQDAQHDPYHGVWSRVCKYCYEERKGYMDTNGPVIDYFSEFKHFRTQAVDKINLHANRLEKRISKLFELVLDSKNVPVTNSFYKLINSFKSRKKALEQTIVSWEDDFSVTHCPICKHSFNYTNKKHHCRLCGKIICANLKTECSSMVQLNMKSRCLNTFNSEIVHKNSTNASIYSDLSIRICKNCRRIVFSRKEFSDSLSKPHQLDIFYKELSTLRYKIETLLPNFKSQLDELRKAFNANQKRIDEVALIREKILDTFFQYDKLSKNISQLTTKSLAIKNLQIEIHSEAKRFLQKHMLSLQFVPNLKKKGNNNTNKMMHFPKLNEKKYLELHILEEQRHQVQNWIKDASKRRKYDEVGVLLDNMNMLSLEIEKIRAQVHEFSPSFEHKTYS</sequence>
<dbReference type="EMBL" id="AFWA02000015">
    <property type="protein sequence ID" value="EMR08595.1"/>
    <property type="molecule type" value="Genomic_DNA"/>
</dbReference>
<organism evidence="6 7">
    <name type="scientific">Pneumocystis murina (strain B123)</name>
    <name type="common">Mouse pneumocystis pneumonia agent</name>
    <name type="synonym">Pneumocystis carinii f. sp. muris</name>
    <dbReference type="NCBI Taxonomy" id="1069680"/>
    <lineage>
        <taxon>Eukaryota</taxon>
        <taxon>Fungi</taxon>
        <taxon>Dikarya</taxon>
        <taxon>Ascomycota</taxon>
        <taxon>Taphrinomycotina</taxon>
        <taxon>Pneumocystomycetes</taxon>
        <taxon>Pneumocystaceae</taxon>
        <taxon>Pneumocystis</taxon>
    </lineage>
</organism>
<dbReference type="Proteomes" id="UP000011958">
    <property type="component" value="Unassembled WGS sequence"/>
</dbReference>
<dbReference type="InterPro" id="IPR017455">
    <property type="entry name" value="Znf_FYVE-rel"/>
</dbReference>
<evidence type="ECO:0000313" key="6">
    <source>
        <dbReference type="EMBL" id="EMR08595.1"/>
    </source>
</evidence>
<dbReference type="AlphaFoldDB" id="M7P406"/>
<reference evidence="7" key="1">
    <citation type="journal article" date="2016" name="Nat. Commun.">
        <title>Genome analysis of three Pneumocystis species reveals adaptation mechanisms to life exclusively in mammalian hosts.</title>
        <authorList>
            <person name="Ma L."/>
            <person name="Chen Z."/>
            <person name="Huang D.W."/>
            <person name="Kutty G."/>
            <person name="Ishihara M."/>
            <person name="Wang H."/>
            <person name="Abouelleil A."/>
            <person name="Bishop L."/>
            <person name="Davey E."/>
            <person name="Deng R."/>
            <person name="Deng X."/>
            <person name="Fan L."/>
            <person name="Fantoni G."/>
            <person name="Fitzgerald M."/>
            <person name="Gogineni E."/>
            <person name="Goldberg J.M."/>
            <person name="Handley G."/>
            <person name="Hu X."/>
            <person name="Huber C."/>
            <person name="Jiao X."/>
            <person name="Jones K."/>
            <person name="Levin J.Z."/>
            <person name="Liu Y."/>
            <person name="Macdonald P."/>
            <person name="Melnikov A."/>
            <person name="Raley C."/>
            <person name="Sassi M."/>
            <person name="Sherman B.T."/>
            <person name="Song X."/>
            <person name="Sykes S."/>
            <person name="Tran B."/>
            <person name="Walsh L."/>
            <person name="Xia Y."/>
            <person name="Yang J."/>
            <person name="Young S."/>
            <person name="Zeng Q."/>
            <person name="Zheng X."/>
            <person name="Stephens R."/>
            <person name="Nusbaum C."/>
            <person name="Birren B.W."/>
            <person name="Azadi P."/>
            <person name="Lempicki R.A."/>
            <person name="Cuomo C.A."/>
            <person name="Kovacs J.A."/>
        </authorList>
    </citation>
    <scope>NUCLEOTIDE SEQUENCE [LARGE SCALE GENOMIC DNA]</scope>
    <source>
        <strain evidence="7">B123</strain>
    </source>
</reference>
<dbReference type="GeneID" id="19896758"/>
<dbReference type="VEuPathDB" id="FungiDB:PNEG_03071"/>
<proteinExistence type="predicted"/>
<evidence type="ECO:0000256" key="2">
    <source>
        <dbReference type="ARBA" id="ARBA00022771"/>
    </source>
</evidence>
<dbReference type="Pfam" id="PF11464">
    <property type="entry name" value="Rbsn"/>
    <property type="match status" value="1"/>
</dbReference>
<dbReference type="InterPro" id="IPR036531">
    <property type="entry name" value="Rbsn_Rab-bd_sf"/>
</dbReference>
<evidence type="ECO:0000256" key="4">
    <source>
        <dbReference type="PROSITE-ProRule" id="PRU00091"/>
    </source>
</evidence>
<keyword evidence="3" id="KW-0862">Zinc</keyword>
<dbReference type="SUPFAM" id="SSF57903">
    <property type="entry name" value="FYVE/PHD zinc finger"/>
    <property type="match status" value="2"/>
</dbReference>
<gene>
    <name evidence="6" type="ORF">PNEG_03071</name>
</gene>
<dbReference type="SMART" id="SM00064">
    <property type="entry name" value="FYVE"/>
    <property type="match status" value="2"/>
</dbReference>
<keyword evidence="1" id="KW-0479">Metal-binding</keyword>
<dbReference type="Pfam" id="PF01363">
    <property type="entry name" value="FYVE"/>
    <property type="match status" value="1"/>
</dbReference>
<dbReference type="PROSITE" id="PS50178">
    <property type="entry name" value="ZF_FYVE"/>
    <property type="match status" value="1"/>
</dbReference>
<keyword evidence="7" id="KW-1185">Reference proteome</keyword>
<dbReference type="InterPro" id="IPR021565">
    <property type="entry name" value="Rbsn_Rab-bd"/>
</dbReference>
<dbReference type="OrthoDB" id="166134at2759"/>
<feature type="domain" description="FYVE-type" evidence="5">
    <location>
        <begin position="239"/>
        <end position="318"/>
    </location>
</feature>
<dbReference type="CDD" id="cd15737">
    <property type="entry name" value="FYVE2_Vac1p_like"/>
    <property type="match status" value="1"/>
</dbReference>
<name>M7P406_PNEMU</name>
<dbReference type="PANTHER" id="PTHR23164:SF30">
    <property type="entry name" value="EARLY ENDOSOME ANTIGEN 1"/>
    <property type="match status" value="1"/>
</dbReference>
<dbReference type="eggNOG" id="KOG1842">
    <property type="taxonomic scope" value="Eukaryota"/>
</dbReference>
<evidence type="ECO:0000313" key="7">
    <source>
        <dbReference type="Proteomes" id="UP000011958"/>
    </source>
</evidence>
<comment type="caution">
    <text evidence="6">The sequence shown here is derived from an EMBL/GenBank/DDBJ whole genome shotgun (WGS) entry which is preliminary data.</text>
</comment>
<dbReference type="OMA" id="DDVHQNL"/>
<protein>
    <recommendedName>
        <fullName evidence="5">FYVE-type domain-containing protein</fullName>
    </recommendedName>
</protein>
<dbReference type="Gene3D" id="4.10.860.20">
    <property type="entry name" value="Rabenosyn, Rab binding domain"/>
    <property type="match status" value="1"/>
</dbReference>
<dbReference type="STRING" id="1069680.M7P406"/>
<keyword evidence="2 4" id="KW-0863">Zinc-finger</keyword>
<dbReference type="GO" id="GO:0008270">
    <property type="term" value="F:zinc ion binding"/>
    <property type="evidence" value="ECO:0007669"/>
    <property type="project" value="UniProtKB-KW"/>
</dbReference>
<evidence type="ECO:0000256" key="3">
    <source>
        <dbReference type="ARBA" id="ARBA00022833"/>
    </source>
</evidence>
<dbReference type="InterPro" id="IPR013083">
    <property type="entry name" value="Znf_RING/FYVE/PHD"/>
</dbReference>
<dbReference type="PANTHER" id="PTHR23164">
    <property type="entry name" value="EARLY ENDOSOME ANTIGEN 1"/>
    <property type="match status" value="1"/>
</dbReference>
<dbReference type="Gene3D" id="3.30.40.10">
    <property type="entry name" value="Zinc/RING finger domain, C3HC4 (zinc finger)"/>
    <property type="match status" value="2"/>
</dbReference>
<dbReference type="HOGENOM" id="CLU_026440_1_0_1"/>
<evidence type="ECO:0000259" key="5">
    <source>
        <dbReference type="PROSITE" id="PS50178"/>
    </source>
</evidence>
<evidence type="ECO:0000256" key="1">
    <source>
        <dbReference type="ARBA" id="ARBA00022723"/>
    </source>
</evidence>
<dbReference type="InterPro" id="IPR011011">
    <property type="entry name" value="Znf_FYVE_PHD"/>
</dbReference>